<name>A0ABU2J783_9ACTN</name>
<dbReference type="InterPro" id="IPR029058">
    <property type="entry name" value="AB_hydrolase_fold"/>
</dbReference>
<evidence type="ECO:0000259" key="2">
    <source>
        <dbReference type="Pfam" id="PF07819"/>
    </source>
</evidence>
<comment type="caution">
    <text evidence="3">The sequence shown here is derived from an EMBL/GenBank/DDBJ whole genome shotgun (WGS) entry which is preliminary data.</text>
</comment>
<dbReference type="Pfam" id="PF07819">
    <property type="entry name" value="PGAP1"/>
    <property type="match status" value="1"/>
</dbReference>
<evidence type="ECO:0000256" key="1">
    <source>
        <dbReference type="SAM" id="MobiDB-lite"/>
    </source>
</evidence>
<gene>
    <name evidence="3" type="ORF">RM423_05485</name>
</gene>
<proteinExistence type="predicted"/>
<sequence>MSASVSLRGGSDSIAAELDELVAFAAALRRTSGPLGEDAAVVARLLSDPALVPAGVLDPMGAAEVAVGASLALARITATALACEALAEAVRAAAAAYRVADDLDAQARPVLRALVHLPGVPALGPHTVRSPQALLSADPALAAVAVDAISALGAGGVAAPVATTWVAALLATPYRDGTPVVTARAGRPTDDASGPPRCSADLIRALAVRDRDDDGGGAIDIRFLTDPPGPAPAGTPTGTSGRRVIVNITGTTAWNLDPRHATPQVSDTSTNLRTLANQSSVFERGVILALRQAGVRPDEPIMLVGHSQGGMVAARLAGDLTTHHQFLVTHLVTAGAPIGLAAIPAGISVLSLENRGDVVPELDGRDNPARASWLTASTDHGAASVLAKHSLDAYLAGAGDLDADDDPSLTSWRAGAQPFLSAGQVSTAVFQVRRG</sequence>
<organism evidence="3 4">
    <name type="scientific">Jatrophihabitans lederbergiae</name>
    <dbReference type="NCBI Taxonomy" id="3075547"/>
    <lineage>
        <taxon>Bacteria</taxon>
        <taxon>Bacillati</taxon>
        <taxon>Actinomycetota</taxon>
        <taxon>Actinomycetes</taxon>
        <taxon>Jatrophihabitantales</taxon>
        <taxon>Jatrophihabitantaceae</taxon>
        <taxon>Jatrophihabitans</taxon>
    </lineage>
</organism>
<dbReference type="Gene3D" id="3.40.50.1820">
    <property type="entry name" value="alpha/beta hydrolase"/>
    <property type="match status" value="1"/>
</dbReference>
<dbReference type="SUPFAM" id="SSF53474">
    <property type="entry name" value="alpha/beta-Hydrolases"/>
    <property type="match status" value="1"/>
</dbReference>
<dbReference type="InterPro" id="IPR012908">
    <property type="entry name" value="PGAP1-ab_dom-like"/>
</dbReference>
<feature type="domain" description="GPI inositol-deacylase PGAP1-like alpha/beta" evidence="2">
    <location>
        <begin position="276"/>
        <end position="355"/>
    </location>
</feature>
<accession>A0ABU2J783</accession>
<reference evidence="4" key="1">
    <citation type="submission" date="2023-07" db="EMBL/GenBank/DDBJ databases">
        <title>30 novel species of actinomycetes from the DSMZ collection.</title>
        <authorList>
            <person name="Nouioui I."/>
        </authorList>
    </citation>
    <scope>NUCLEOTIDE SEQUENCE [LARGE SCALE GENOMIC DNA]</scope>
    <source>
        <strain evidence="4">DSM 44399</strain>
    </source>
</reference>
<keyword evidence="4" id="KW-1185">Reference proteome</keyword>
<evidence type="ECO:0000313" key="4">
    <source>
        <dbReference type="Proteomes" id="UP001183176"/>
    </source>
</evidence>
<protein>
    <recommendedName>
        <fullName evidence="2">GPI inositol-deacylase PGAP1-like alpha/beta domain-containing protein</fullName>
    </recommendedName>
</protein>
<evidence type="ECO:0000313" key="3">
    <source>
        <dbReference type="EMBL" id="MDT0260842.1"/>
    </source>
</evidence>
<feature type="region of interest" description="Disordered" evidence="1">
    <location>
        <begin position="221"/>
        <end position="242"/>
    </location>
</feature>
<dbReference type="RefSeq" id="WP_311421999.1">
    <property type="nucleotide sequence ID" value="NZ_JAVREH010000005.1"/>
</dbReference>
<dbReference type="EMBL" id="JAVREH010000005">
    <property type="protein sequence ID" value="MDT0260842.1"/>
    <property type="molecule type" value="Genomic_DNA"/>
</dbReference>
<dbReference type="Proteomes" id="UP001183176">
    <property type="component" value="Unassembled WGS sequence"/>
</dbReference>